<comment type="similarity">
    <text evidence="1">Belongs to the peptidase C48 family.</text>
</comment>
<dbReference type="Pfam" id="PF02902">
    <property type="entry name" value="Peptidase_C48"/>
    <property type="match status" value="1"/>
</dbReference>
<dbReference type="GO" id="GO:0016926">
    <property type="term" value="P:protein desumoylation"/>
    <property type="evidence" value="ECO:0007669"/>
    <property type="project" value="TreeGrafter"/>
</dbReference>
<evidence type="ECO:0000256" key="7">
    <source>
        <dbReference type="SAM" id="MobiDB-lite"/>
    </source>
</evidence>
<keyword evidence="4" id="KW-0788">Thiol protease</keyword>
<dbReference type="InterPro" id="IPR038220">
    <property type="entry name" value="PHOX_C_sf"/>
</dbReference>
<keyword evidence="10" id="KW-1185">Reference proteome</keyword>
<evidence type="ECO:0000256" key="1">
    <source>
        <dbReference type="ARBA" id="ARBA00005234"/>
    </source>
</evidence>
<feature type="compositionally biased region" description="Polar residues" evidence="7">
    <location>
        <begin position="408"/>
        <end position="425"/>
    </location>
</feature>
<dbReference type="SUPFAM" id="SSF54001">
    <property type="entry name" value="Cysteine proteinases"/>
    <property type="match status" value="1"/>
</dbReference>
<feature type="compositionally biased region" description="Basic and acidic residues" evidence="7">
    <location>
        <begin position="345"/>
        <end position="355"/>
    </location>
</feature>
<dbReference type="GO" id="GO:0006508">
    <property type="term" value="P:proteolysis"/>
    <property type="evidence" value="ECO:0007669"/>
    <property type="project" value="UniProtKB-KW"/>
</dbReference>
<dbReference type="InterPro" id="IPR036249">
    <property type="entry name" value="Thioredoxin-like_sf"/>
</dbReference>
<feature type="coiled-coil region" evidence="6">
    <location>
        <begin position="606"/>
        <end position="638"/>
    </location>
</feature>
<evidence type="ECO:0000259" key="8">
    <source>
        <dbReference type="PROSITE" id="PS50600"/>
    </source>
</evidence>
<proteinExistence type="inferred from homology"/>
<organism evidence="9 10">
    <name type="scientific">Verticillium longisporum</name>
    <name type="common">Verticillium dahliae var. longisporum</name>
    <dbReference type="NCBI Taxonomy" id="100787"/>
    <lineage>
        <taxon>Eukaryota</taxon>
        <taxon>Fungi</taxon>
        <taxon>Dikarya</taxon>
        <taxon>Ascomycota</taxon>
        <taxon>Pezizomycotina</taxon>
        <taxon>Sordariomycetes</taxon>
        <taxon>Hypocreomycetidae</taxon>
        <taxon>Glomerellales</taxon>
        <taxon>Plectosphaerellaceae</taxon>
        <taxon>Verticillium</taxon>
    </lineage>
</organism>
<feature type="domain" description="Ubiquitin-like protease family profile" evidence="8">
    <location>
        <begin position="678"/>
        <end position="850"/>
    </location>
</feature>
<evidence type="ECO:0000256" key="3">
    <source>
        <dbReference type="ARBA" id="ARBA00022801"/>
    </source>
</evidence>
<accession>A0A0G4KQ07</accession>
<dbReference type="PROSITE" id="PS50600">
    <property type="entry name" value="ULP_PROTEASE"/>
    <property type="match status" value="1"/>
</dbReference>
<evidence type="ECO:0000313" key="9">
    <source>
        <dbReference type="EMBL" id="CRK11863.1"/>
    </source>
</evidence>
<dbReference type="GO" id="GO:0016491">
    <property type="term" value="F:oxidoreductase activity"/>
    <property type="evidence" value="ECO:0007669"/>
    <property type="project" value="UniProtKB-KW"/>
</dbReference>
<dbReference type="InterPro" id="IPR038765">
    <property type="entry name" value="Papain-like_cys_pep_sf"/>
</dbReference>
<feature type="compositionally biased region" description="Basic and acidic residues" evidence="7">
    <location>
        <begin position="538"/>
        <end position="551"/>
    </location>
</feature>
<evidence type="ECO:0000256" key="5">
    <source>
        <dbReference type="ARBA" id="ARBA00023002"/>
    </source>
</evidence>
<dbReference type="EMBL" id="CVQH01003335">
    <property type="protein sequence ID" value="CRK11863.1"/>
    <property type="molecule type" value="Genomic_DNA"/>
</dbReference>
<dbReference type="AlphaFoldDB" id="A0A0G4KQ07"/>
<dbReference type="Proteomes" id="UP000044602">
    <property type="component" value="Unassembled WGS sequence"/>
</dbReference>
<sequence>MLALIQALETRFRATAPGPMSWTGHTMTQIIGKLSAVVSSLFGPVSHKSNTVEQRTTDHHTGNVALKKRRLSQRGDDEPSWIDEDARSRLWDRHIKCLHQGLSQATMCIKDQHAGDLDRRSAQRFSYRGDKFAHLKLENLVTLVMPITHASAVIEHLYSRDMLEQAKHYNKTPQARVRYRLERNGEDVSIDHAIRLLENLPSELVPILESWHVDDRLLRTVCNDLYALLAKRPIPSLVVNASPETLSLWERMARVPADEDVVMSDAPNTTVSPALLAIPGSFPEEDTNRVADAQPNLHTAEFAASRSAQSEMPLAPKDSLPTFHDVIPFDLIQAHFVDPQSADTYSEKGSSDAHHNRSMRSILKDKLRSTSSPNAARTSRHRSRDHNPDHSPYKARSSVGSAIVSPVSKRSTSRSPPSYITRLKSPNSMRMTATSSASLFTPTSPSRQNTGHYFVSAGGKEAEDVVDDDQTTQIAEGSNTNLVHREAYDDTLSDKEATHSTSIWLLSHRDIADGHRDTARYLRHHIDEQEGQVESDSADEKQEDREHDVLTRHGASINVHMQEGLRKYYRPSSPFSGSDLDKQLSGLQISDERQSALDEVALRRQVEEEEREFLAAVAAKAAAEAEKKRADAEKLLKTGGLRPPHKPMVAPLSDDWLRKVEASVTRQGASVARTFEGTELTPRDFARVVPPTEWLNDEIVNGTLLWLDRFINLAAGVSDARSANRKCLALSSFIWKRIQDAGPGSTGRALRRFGVSKANFGDLDTVLLPVCENSHWTLIVVRPKMRTIAHMDSLSVAGSASKLKRAQAWVKAVLEENFIEAEWRVVRHEAPRQTNGYDCGVHTITNGMCIALGLNAIDTYASDQMPLQRLRIAAMLLNGGFSKDFDLAADAGDNDFIRAFKESCEFTSGYGVAYKSNALNWSPEHPAQSPLINPSGSKLRTGRLLINANVTRVVDANVVHLEQEVPMNGSFRIFVFAGKPTKTSRALSDFADGLQARNSFYATNQRSDIDMVSYHETHNPHSHFFTICTIFAATRSSIEIARDVPKLMARYRDHVYADDLWDRRVPEAKAAAHAKMGLDEEKGGVVVVRPDGYVGVVVGLAEGSGTVDALNEYFASFGAKQARMSAQL</sequence>
<dbReference type="PANTHER" id="PTHR12606">
    <property type="entry name" value="SENTRIN/SUMO-SPECIFIC PROTEASE"/>
    <property type="match status" value="1"/>
</dbReference>
<dbReference type="PANTHER" id="PTHR12606:SF141">
    <property type="entry name" value="GH15225P-RELATED"/>
    <property type="match status" value="1"/>
</dbReference>
<keyword evidence="3" id="KW-0378">Hydrolase</keyword>
<dbReference type="InterPro" id="IPR012941">
    <property type="entry name" value="Phe_hydrox_C_dim_dom"/>
</dbReference>
<protein>
    <recommendedName>
        <fullName evidence="8">Ubiquitin-like protease family profile domain-containing protein</fullName>
    </recommendedName>
</protein>
<keyword evidence="2" id="KW-0645">Protease</keyword>
<gene>
    <name evidence="9" type="ORF">BN1708_002304</name>
</gene>
<dbReference type="GO" id="GO:0016929">
    <property type="term" value="F:deSUMOylase activity"/>
    <property type="evidence" value="ECO:0007669"/>
    <property type="project" value="TreeGrafter"/>
</dbReference>
<feature type="region of interest" description="Disordered" evidence="7">
    <location>
        <begin position="526"/>
        <end position="557"/>
    </location>
</feature>
<feature type="region of interest" description="Disordered" evidence="7">
    <location>
        <begin position="342"/>
        <end position="425"/>
    </location>
</feature>
<dbReference type="GO" id="GO:0005634">
    <property type="term" value="C:nucleus"/>
    <property type="evidence" value="ECO:0007669"/>
    <property type="project" value="TreeGrafter"/>
</dbReference>
<dbReference type="STRING" id="100787.A0A0G4KQ07"/>
<dbReference type="CDD" id="cd02979">
    <property type="entry name" value="PHOX_C"/>
    <property type="match status" value="1"/>
</dbReference>
<evidence type="ECO:0000313" key="10">
    <source>
        <dbReference type="Proteomes" id="UP000044602"/>
    </source>
</evidence>
<keyword evidence="6" id="KW-0175">Coiled coil</keyword>
<dbReference type="Gene3D" id="3.40.30.20">
    <property type="match status" value="1"/>
</dbReference>
<dbReference type="InterPro" id="IPR003653">
    <property type="entry name" value="Peptidase_C48_C"/>
</dbReference>
<reference evidence="9 10" key="1">
    <citation type="submission" date="2015-05" db="EMBL/GenBank/DDBJ databases">
        <authorList>
            <person name="Wang D.B."/>
            <person name="Wang M."/>
        </authorList>
    </citation>
    <scope>NUCLEOTIDE SEQUENCE [LARGE SCALE GENOMIC DNA]</scope>
    <source>
        <strain evidence="9">VL1</strain>
    </source>
</reference>
<name>A0A0G4KQ07_VERLO</name>
<dbReference type="Pfam" id="PF07976">
    <property type="entry name" value="Phe_hydrox_dim"/>
    <property type="match status" value="1"/>
</dbReference>
<evidence type="ECO:0000256" key="4">
    <source>
        <dbReference type="ARBA" id="ARBA00022807"/>
    </source>
</evidence>
<evidence type="ECO:0000256" key="6">
    <source>
        <dbReference type="SAM" id="Coils"/>
    </source>
</evidence>
<keyword evidence="5" id="KW-0560">Oxidoreductase</keyword>
<dbReference type="Gene3D" id="3.40.395.10">
    <property type="entry name" value="Adenoviral Proteinase, Chain A"/>
    <property type="match status" value="1"/>
</dbReference>
<evidence type="ECO:0000256" key="2">
    <source>
        <dbReference type="ARBA" id="ARBA00022670"/>
    </source>
</evidence>
<dbReference type="SUPFAM" id="SSF52833">
    <property type="entry name" value="Thioredoxin-like"/>
    <property type="match status" value="1"/>
</dbReference>